<protein>
    <submittedName>
        <fullName evidence="3">Transposase</fullName>
    </submittedName>
</protein>
<organism evidence="3 4">
    <name type="scientific">Hufsiella ginkgonis</name>
    <dbReference type="NCBI Taxonomy" id="2695274"/>
    <lineage>
        <taxon>Bacteria</taxon>
        <taxon>Pseudomonadati</taxon>
        <taxon>Bacteroidota</taxon>
        <taxon>Sphingobacteriia</taxon>
        <taxon>Sphingobacteriales</taxon>
        <taxon>Sphingobacteriaceae</taxon>
        <taxon>Hufsiella</taxon>
    </lineage>
</organism>
<feature type="region of interest" description="Disordered" evidence="1">
    <location>
        <begin position="36"/>
        <end position="61"/>
    </location>
</feature>
<proteinExistence type="predicted"/>
<evidence type="ECO:0000313" key="4">
    <source>
        <dbReference type="Proteomes" id="UP000451233"/>
    </source>
</evidence>
<keyword evidence="4" id="KW-1185">Reference proteome</keyword>
<sequence length="61" mass="7006">MHAKVVKAFLEHLAVDNVDDAREKIERRRADYNAFRPHSSLGDMTPDEWTKSMQITPGPLL</sequence>
<evidence type="ECO:0000313" key="3">
    <source>
        <dbReference type="EMBL" id="MXV14008.1"/>
    </source>
</evidence>
<dbReference type="GO" id="GO:0015074">
    <property type="term" value="P:DNA integration"/>
    <property type="evidence" value="ECO:0007669"/>
    <property type="project" value="InterPro"/>
</dbReference>
<accession>A0A7K1XT31</accession>
<reference evidence="3 4" key="1">
    <citation type="submission" date="2019-11" db="EMBL/GenBank/DDBJ databases">
        <title>Pedobacter sp. HMF7056 Genome sequencing and assembly.</title>
        <authorList>
            <person name="Kang H."/>
            <person name="Kim H."/>
            <person name="Joh K."/>
        </authorList>
    </citation>
    <scope>NUCLEOTIDE SEQUENCE [LARGE SCALE GENOMIC DNA]</scope>
    <source>
        <strain evidence="3 4">HMF7056</strain>
    </source>
</reference>
<gene>
    <name evidence="3" type="ORF">GS398_01750</name>
</gene>
<dbReference type="InterPro" id="IPR001584">
    <property type="entry name" value="Integrase_cat-core"/>
</dbReference>
<evidence type="ECO:0000256" key="1">
    <source>
        <dbReference type="SAM" id="MobiDB-lite"/>
    </source>
</evidence>
<comment type="caution">
    <text evidence="3">The sequence shown here is derived from an EMBL/GenBank/DDBJ whole genome shotgun (WGS) entry which is preliminary data.</text>
</comment>
<dbReference type="Pfam" id="PF13683">
    <property type="entry name" value="rve_3"/>
    <property type="match status" value="1"/>
</dbReference>
<evidence type="ECO:0000259" key="2">
    <source>
        <dbReference type="Pfam" id="PF13683"/>
    </source>
</evidence>
<dbReference type="AlphaFoldDB" id="A0A7K1XT31"/>
<dbReference type="EMBL" id="WVHS01000001">
    <property type="protein sequence ID" value="MXV14008.1"/>
    <property type="molecule type" value="Genomic_DNA"/>
</dbReference>
<name>A0A7K1XT31_9SPHI</name>
<dbReference type="Proteomes" id="UP000451233">
    <property type="component" value="Unassembled WGS sequence"/>
</dbReference>
<feature type="domain" description="Integrase catalytic" evidence="2">
    <location>
        <begin position="3"/>
        <end position="46"/>
    </location>
</feature>